<protein>
    <submittedName>
        <fullName evidence="2">Uncharacterized protein</fullName>
    </submittedName>
</protein>
<keyword evidence="3" id="KW-1185">Reference proteome</keyword>
<evidence type="ECO:0000313" key="2">
    <source>
        <dbReference type="EMBL" id="ELU35845.1"/>
    </source>
</evidence>
<dbReference type="HOGENOM" id="CLU_2759543_0_0_1"/>
<sequence length="70" mass="7903">MTASRKVNSRAARSPSKTDRPPRSPQPIEPPAWPLQEYPGNKRKTRARYLYAEHFAGHGESQCSALPRQS</sequence>
<proteinExistence type="predicted"/>
<evidence type="ECO:0000313" key="3">
    <source>
        <dbReference type="Proteomes" id="UP000011668"/>
    </source>
</evidence>
<accession>L8WD17</accession>
<organism evidence="2 3">
    <name type="scientific">Thanatephorus cucumeris (strain AG1-IA)</name>
    <name type="common">Rice sheath blight fungus</name>
    <name type="synonym">Rhizoctonia solani</name>
    <dbReference type="NCBI Taxonomy" id="983506"/>
    <lineage>
        <taxon>Eukaryota</taxon>
        <taxon>Fungi</taxon>
        <taxon>Dikarya</taxon>
        <taxon>Basidiomycota</taxon>
        <taxon>Agaricomycotina</taxon>
        <taxon>Agaricomycetes</taxon>
        <taxon>Cantharellales</taxon>
        <taxon>Ceratobasidiaceae</taxon>
        <taxon>Rhizoctonia</taxon>
        <taxon>Rhizoctonia solani AG-1</taxon>
    </lineage>
</organism>
<dbReference type="Proteomes" id="UP000011668">
    <property type="component" value="Unassembled WGS sequence"/>
</dbReference>
<reference evidence="2 3" key="1">
    <citation type="journal article" date="2013" name="Nat. Commun.">
        <title>The evolution and pathogenic mechanisms of the rice sheath blight pathogen.</title>
        <authorList>
            <person name="Zheng A."/>
            <person name="Lin R."/>
            <person name="Xu L."/>
            <person name="Qin P."/>
            <person name="Tang C."/>
            <person name="Ai P."/>
            <person name="Zhang D."/>
            <person name="Liu Y."/>
            <person name="Sun Z."/>
            <person name="Feng H."/>
            <person name="Wang Y."/>
            <person name="Chen Y."/>
            <person name="Liang X."/>
            <person name="Fu R."/>
            <person name="Li Q."/>
            <person name="Zhang J."/>
            <person name="Yu X."/>
            <person name="Xie Z."/>
            <person name="Ding L."/>
            <person name="Guan P."/>
            <person name="Tang J."/>
            <person name="Liang Y."/>
            <person name="Wang S."/>
            <person name="Deng Q."/>
            <person name="Li S."/>
            <person name="Zhu J."/>
            <person name="Wang L."/>
            <person name="Liu H."/>
            <person name="Li P."/>
        </authorList>
    </citation>
    <scope>NUCLEOTIDE SEQUENCE [LARGE SCALE GENOMIC DNA]</scope>
    <source>
        <strain evidence="3">AG-1 IA</strain>
    </source>
</reference>
<feature type="compositionally biased region" description="Pro residues" evidence="1">
    <location>
        <begin position="23"/>
        <end position="33"/>
    </location>
</feature>
<feature type="region of interest" description="Disordered" evidence="1">
    <location>
        <begin position="1"/>
        <end position="41"/>
    </location>
</feature>
<evidence type="ECO:0000256" key="1">
    <source>
        <dbReference type="SAM" id="MobiDB-lite"/>
    </source>
</evidence>
<gene>
    <name evidence="2" type="ORF">AG1IA_10124</name>
</gene>
<dbReference type="AlphaFoldDB" id="L8WD17"/>
<name>L8WD17_THACA</name>
<comment type="caution">
    <text evidence="2">The sequence shown here is derived from an EMBL/GenBank/DDBJ whole genome shotgun (WGS) entry which is preliminary data.</text>
</comment>
<dbReference type="EMBL" id="AFRT01005113">
    <property type="protein sequence ID" value="ELU35845.1"/>
    <property type="molecule type" value="Genomic_DNA"/>
</dbReference>